<feature type="transmembrane region" description="Helical" evidence="1">
    <location>
        <begin position="58"/>
        <end position="77"/>
    </location>
</feature>
<evidence type="ECO:0000256" key="1">
    <source>
        <dbReference type="SAM" id="Phobius"/>
    </source>
</evidence>
<name>A0A1F5TMJ8_9BACT</name>
<keyword evidence="1" id="KW-0812">Transmembrane</keyword>
<accession>A0A1F5TMJ8</accession>
<dbReference type="EMBL" id="MFGO01000038">
    <property type="protein sequence ID" value="OGF40039.1"/>
    <property type="molecule type" value="Genomic_DNA"/>
</dbReference>
<evidence type="ECO:0000313" key="2">
    <source>
        <dbReference type="EMBL" id="OGF40039.1"/>
    </source>
</evidence>
<organism evidence="2 3">
    <name type="scientific">Candidatus Falkowbacteria bacterium RIFOXYD2_FULL_34_120</name>
    <dbReference type="NCBI Taxonomy" id="1798007"/>
    <lineage>
        <taxon>Bacteria</taxon>
        <taxon>Candidatus Falkowiibacteriota</taxon>
    </lineage>
</organism>
<proteinExistence type="predicted"/>
<reference evidence="2 3" key="1">
    <citation type="journal article" date="2016" name="Nat. Commun.">
        <title>Thousands of microbial genomes shed light on interconnected biogeochemical processes in an aquifer system.</title>
        <authorList>
            <person name="Anantharaman K."/>
            <person name="Brown C.T."/>
            <person name="Hug L.A."/>
            <person name="Sharon I."/>
            <person name="Castelle C.J."/>
            <person name="Probst A.J."/>
            <person name="Thomas B.C."/>
            <person name="Singh A."/>
            <person name="Wilkins M.J."/>
            <person name="Karaoz U."/>
            <person name="Brodie E.L."/>
            <person name="Williams K.H."/>
            <person name="Hubbard S.S."/>
            <person name="Banfield J.F."/>
        </authorList>
    </citation>
    <scope>NUCLEOTIDE SEQUENCE [LARGE SCALE GENOMIC DNA]</scope>
</reference>
<gene>
    <name evidence="2" type="ORF">A2531_07500</name>
</gene>
<dbReference type="Proteomes" id="UP000177579">
    <property type="component" value="Unassembled WGS sequence"/>
</dbReference>
<feature type="transmembrane region" description="Helical" evidence="1">
    <location>
        <begin position="30"/>
        <end position="52"/>
    </location>
</feature>
<keyword evidence="1" id="KW-1133">Transmembrane helix</keyword>
<protein>
    <submittedName>
        <fullName evidence="2">Uncharacterized protein</fullName>
    </submittedName>
</protein>
<keyword evidence="1" id="KW-0472">Membrane</keyword>
<dbReference type="AlphaFoldDB" id="A0A1F5TMJ8"/>
<evidence type="ECO:0000313" key="3">
    <source>
        <dbReference type="Proteomes" id="UP000177579"/>
    </source>
</evidence>
<comment type="caution">
    <text evidence="2">The sequence shown here is derived from an EMBL/GenBank/DDBJ whole genome shotgun (WGS) entry which is preliminary data.</text>
</comment>
<sequence length="126" mass="15186">MELIEKVIEFFKNAEKIFDDERIKEEKRKFIVFINGLFFLLTIIFVVAAVFFVDPYPLLSLIYILFVFIILIGNNIWMSIKLLLCFPYTGPITTYIFLKMSWNTIKKWPKKIWYGDKNNEQEKQEK</sequence>